<keyword evidence="1" id="KW-0645">Protease</keyword>
<gene>
    <name evidence="10" type="ORF">OSB04_003746</name>
</gene>
<dbReference type="GO" id="GO:0004190">
    <property type="term" value="F:aspartic-type endopeptidase activity"/>
    <property type="evidence" value="ECO:0007669"/>
    <property type="project" value="UniProtKB-KW"/>
</dbReference>
<organism evidence="10 11">
    <name type="scientific">Centaurea solstitialis</name>
    <name type="common">yellow star-thistle</name>
    <dbReference type="NCBI Taxonomy" id="347529"/>
    <lineage>
        <taxon>Eukaryota</taxon>
        <taxon>Viridiplantae</taxon>
        <taxon>Streptophyta</taxon>
        <taxon>Embryophyta</taxon>
        <taxon>Tracheophyta</taxon>
        <taxon>Spermatophyta</taxon>
        <taxon>Magnoliopsida</taxon>
        <taxon>eudicotyledons</taxon>
        <taxon>Gunneridae</taxon>
        <taxon>Pentapetalae</taxon>
        <taxon>asterids</taxon>
        <taxon>campanulids</taxon>
        <taxon>Asterales</taxon>
        <taxon>Asteraceae</taxon>
        <taxon>Carduoideae</taxon>
        <taxon>Cardueae</taxon>
        <taxon>Centaureinae</taxon>
        <taxon>Centaurea</taxon>
    </lineage>
</organism>
<keyword evidence="6" id="KW-0255">Endonuclease</keyword>
<dbReference type="SUPFAM" id="SSF56672">
    <property type="entry name" value="DNA/RNA polymerases"/>
    <property type="match status" value="1"/>
</dbReference>
<feature type="domain" description="Reverse transcriptase RNase H-like" evidence="9">
    <location>
        <begin position="76"/>
        <end position="178"/>
    </location>
</feature>
<keyword evidence="11" id="KW-1185">Reference proteome</keyword>
<protein>
    <recommendedName>
        <fullName evidence="9">Reverse transcriptase RNase H-like domain-containing protein</fullName>
    </recommendedName>
</protein>
<keyword evidence="3" id="KW-0548">Nucleotidyltransferase</keyword>
<evidence type="ECO:0000259" key="9">
    <source>
        <dbReference type="Pfam" id="PF17917"/>
    </source>
</evidence>
<evidence type="ECO:0000256" key="2">
    <source>
        <dbReference type="ARBA" id="ARBA00022679"/>
    </source>
</evidence>
<dbReference type="GO" id="GO:0003964">
    <property type="term" value="F:RNA-directed DNA polymerase activity"/>
    <property type="evidence" value="ECO:0007669"/>
    <property type="project" value="UniProtKB-KW"/>
</dbReference>
<keyword evidence="4" id="KW-0540">Nuclease</keyword>
<evidence type="ECO:0000256" key="3">
    <source>
        <dbReference type="ARBA" id="ARBA00022695"/>
    </source>
</evidence>
<comment type="caution">
    <text evidence="10">The sequence shown here is derived from an EMBL/GenBank/DDBJ whole genome shotgun (WGS) entry which is preliminary data.</text>
</comment>
<evidence type="ECO:0000256" key="1">
    <source>
        <dbReference type="ARBA" id="ARBA00022670"/>
    </source>
</evidence>
<dbReference type="PANTHER" id="PTHR33064:SF37">
    <property type="entry name" value="RIBONUCLEASE H"/>
    <property type="match status" value="1"/>
</dbReference>
<reference evidence="10" key="1">
    <citation type="submission" date="2023-03" db="EMBL/GenBank/DDBJ databases">
        <title>Chromosome-scale reference genome and RAD-based genetic map of yellow starthistle (Centaurea solstitialis) reveal putative structural variation and QTLs associated with invader traits.</title>
        <authorList>
            <person name="Reatini B."/>
            <person name="Cang F.A."/>
            <person name="Jiang Q."/>
            <person name="Mckibben M.T.W."/>
            <person name="Barker M.S."/>
            <person name="Rieseberg L.H."/>
            <person name="Dlugosch K.M."/>
        </authorList>
    </citation>
    <scope>NUCLEOTIDE SEQUENCE</scope>
    <source>
        <strain evidence="10">CAN-66</strain>
        <tissue evidence="10">Leaf</tissue>
    </source>
</reference>
<dbReference type="InterPro" id="IPR051320">
    <property type="entry name" value="Viral_Replic_Matur_Polypro"/>
</dbReference>
<evidence type="ECO:0000256" key="7">
    <source>
        <dbReference type="ARBA" id="ARBA00022801"/>
    </source>
</evidence>
<evidence type="ECO:0000256" key="4">
    <source>
        <dbReference type="ARBA" id="ARBA00022722"/>
    </source>
</evidence>
<proteinExistence type="predicted"/>
<sequence>MLSEKKMEIGVTSTNFLGMNISDGKYLPQPHIAQELHKFSDELTTPREIQQFLGLVNYMADFQPKLSTHTIPATTHKRILQTDASNEYWEGVILVQDEHNVRKICGYKSGTFKPSKQHYHSTFKEILAIKRGIENFQFHLIGHHFQIEMDKSSFPTMLQFKRKMLPEAQPLRWSNWFSQWQFTIKHIKDKASSSSQNNPTNQNNPPTAYETLPREILEGIADATLKNRALPNYQTFFQIALKTHSPFMKNFKFHPDYPYLTIFHIHDLNRLSKEALCFFWYLFEAHAIAISFNAYKLFDYLFVGQAPP</sequence>
<evidence type="ECO:0000313" key="11">
    <source>
        <dbReference type="Proteomes" id="UP001172457"/>
    </source>
</evidence>
<dbReference type="GO" id="GO:0004519">
    <property type="term" value="F:endonuclease activity"/>
    <property type="evidence" value="ECO:0007669"/>
    <property type="project" value="UniProtKB-KW"/>
</dbReference>
<keyword evidence="8" id="KW-0695">RNA-directed DNA polymerase</keyword>
<dbReference type="GO" id="GO:0006508">
    <property type="term" value="P:proteolysis"/>
    <property type="evidence" value="ECO:0007669"/>
    <property type="project" value="UniProtKB-KW"/>
</dbReference>
<evidence type="ECO:0000256" key="5">
    <source>
        <dbReference type="ARBA" id="ARBA00022750"/>
    </source>
</evidence>
<dbReference type="InterPro" id="IPR043502">
    <property type="entry name" value="DNA/RNA_pol_sf"/>
</dbReference>
<dbReference type="EMBL" id="JARYMX010000001">
    <property type="protein sequence ID" value="KAJ9567780.1"/>
    <property type="molecule type" value="Genomic_DNA"/>
</dbReference>
<keyword evidence="2" id="KW-0808">Transferase</keyword>
<accession>A0AA38TVG9</accession>
<dbReference type="Proteomes" id="UP001172457">
    <property type="component" value="Chromosome 1"/>
</dbReference>
<dbReference type="PANTHER" id="PTHR33064">
    <property type="entry name" value="POL PROTEIN"/>
    <property type="match status" value="1"/>
</dbReference>
<dbReference type="AlphaFoldDB" id="A0AA38TVG9"/>
<keyword evidence="7" id="KW-0378">Hydrolase</keyword>
<keyword evidence="5" id="KW-0064">Aspartyl protease</keyword>
<name>A0AA38TVG9_9ASTR</name>
<dbReference type="Pfam" id="PF17917">
    <property type="entry name" value="RT_RNaseH"/>
    <property type="match status" value="1"/>
</dbReference>
<evidence type="ECO:0000313" key="10">
    <source>
        <dbReference type="EMBL" id="KAJ9567780.1"/>
    </source>
</evidence>
<dbReference type="InterPro" id="IPR041373">
    <property type="entry name" value="RT_RNaseH"/>
</dbReference>
<evidence type="ECO:0000256" key="8">
    <source>
        <dbReference type="ARBA" id="ARBA00022918"/>
    </source>
</evidence>
<evidence type="ECO:0000256" key="6">
    <source>
        <dbReference type="ARBA" id="ARBA00022759"/>
    </source>
</evidence>